<sequence length="89" mass="9260">MKLTILIGAASAALALTSAAIAQTQPAQNYQFGEGQAAPAAGAQPAQAAPAPMQNDAPPAKTAHHRKHHNKHHKHHAVAKNPEGTYSHH</sequence>
<dbReference type="Proteomes" id="UP000198460">
    <property type="component" value="Unassembled WGS sequence"/>
</dbReference>
<protein>
    <submittedName>
        <fullName evidence="3">Uncharacterized protein</fullName>
    </submittedName>
</protein>
<proteinExistence type="predicted"/>
<dbReference type="EMBL" id="FXAN01000133">
    <property type="protein sequence ID" value="SMG03204.1"/>
    <property type="molecule type" value="Genomic_DNA"/>
</dbReference>
<feature type="compositionally biased region" description="Basic residues" evidence="1">
    <location>
        <begin position="62"/>
        <end position="78"/>
    </location>
</feature>
<organism evidence="3 4">
    <name type="scientific">Burkholderia singularis</name>
    <dbReference type="NCBI Taxonomy" id="1503053"/>
    <lineage>
        <taxon>Bacteria</taxon>
        <taxon>Pseudomonadati</taxon>
        <taxon>Pseudomonadota</taxon>
        <taxon>Betaproteobacteria</taxon>
        <taxon>Burkholderiales</taxon>
        <taxon>Burkholderiaceae</taxon>
        <taxon>Burkholderia</taxon>
        <taxon>pseudomallei group</taxon>
    </lineage>
</organism>
<accession>A0A238HCK0</accession>
<dbReference type="AlphaFoldDB" id="A0A238HCK0"/>
<reference evidence="3 4" key="1">
    <citation type="submission" date="2017-04" db="EMBL/GenBank/DDBJ databases">
        <authorList>
            <person name="Afonso C.L."/>
            <person name="Miller P.J."/>
            <person name="Scott M.A."/>
            <person name="Spackman E."/>
            <person name="Goraichik I."/>
            <person name="Dimitrov K.M."/>
            <person name="Suarez D.L."/>
            <person name="Swayne D.E."/>
        </authorList>
    </citation>
    <scope>NUCLEOTIDE SEQUENCE [LARGE SCALE GENOMIC DNA]</scope>
    <source>
        <strain evidence="3">LMG 28154</strain>
    </source>
</reference>
<feature type="compositionally biased region" description="Low complexity" evidence="1">
    <location>
        <begin position="36"/>
        <end position="61"/>
    </location>
</feature>
<feature type="signal peptide" evidence="2">
    <location>
        <begin position="1"/>
        <end position="22"/>
    </location>
</feature>
<feature type="chain" id="PRO_5011263229" evidence="2">
    <location>
        <begin position="23"/>
        <end position="89"/>
    </location>
</feature>
<evidence type="ECO:0000256" key="1">
    <source>
        <dbReference type="SAM" id="MobiDB-lite"/>
    </source>
</evidence>
<evidence type="ECO:0000313" key="4">
    <source>
        <dbReference type="Proteomes" id="UP000198460"/>
    </source>
</evidence>
<feature type="region of interest" description="Disordered" evidence="1">
    <location>
        <begin position="33"/>
        <end position="89"/>
    </location>
</feature>
<name>A0A238HCK0_9BURK</name>
<evidence type="ECO:0000313" key="3">
    <source>
        <dbReference type="EMBL" id="SMG03204.1"/>
    </source>
</evidence>
<gene>
    <name evidence="3" type="ORF">BSIN_5334</name>
</gene>
<keyword evidence="2" id="KW-0732">Signal</keyword>
<evidence type="ECO:0000256" key="2">
    <source>
        <dbReference type="SAM" id="SignalP"/>
    </source>
</evidence>